<protein>
    <recommendedName>
        <fullName evidence="1">diguanylate cyclase</fullName>
        <ecNumber evidence="1">2.7.7.65</ecNumber>
    </recommendedName>
</protein>
<evidence type="ECO:0000256" key="3">
    <source>
        <dbReference type="SAM" id="Phobius"/>
    </source>
</evidence>
<dbReference type="Proteomes" id="UP001597463">
    <property type="component" value="Unassembled WGS sequence"/>
</dbReference>
<evidence type="ECO:0000259" key="4">
    <source>
        <dbReference type="PROSITE" id="PS50887"/>
    </source>
</evidence>
<keyword evidence="3" id="KW-1133">Transmembrane helix</keyword>
<feature type="region of interest" description="Disordered" evidence="2">
    <location>
        <begin position="322"/>
        <end position="374"/>
    </location>
</feature>
<keyword evidence="6" id="KW-1185">Reference proteome</keyword>
<dbReference type="InterPro" id="IPR043128">
    <property type="entry name" value="Rev_trsase/Diguanyl_cyclase"/>
</dbReference>
<dbReference type="InterPro" id="IPR050469">
    <property type="entry name" value="Diguanylate_Cyclase"/>
</dbReference>
<dbReference type="InterPro" id="IPR007894">
    <property type="entry name" value="MASE2"/>
</dbReference>
<dbReference type="SMART" id="SM00267">
    <property type="entry name" value="GGDEF"/>
    <property type="match status" value="1"/>
</dbReference>
<dbReference type="PROSITE" id="PS50887">
    <property type="entry name" value="GGDEF"/>
    <property type="match status" value="1"/>
</dbReference>
<evidence type="ECO:0000313" key="5">
    <source>
        <dbReference type="EMBL" id="MFD2752535.1"/>
    </source>
</evidence>
<dbReference type="EMBL" id="JBHUMV010000001">
    <property type="protein sequence ID" value="MFD2752535.1"/>
    <property type="molecule type" value="Genomic_DNA"/>
</dbReference>
<comment type="caution">
    <text evidence="5">The sequence shown here is derived from an EMBL/GenBank/DDBJ whole genome shotgun (WGS) entry which is preliminary data.</text>
</comment>
<dbReference type="InterPro" id="IPR029787">
    <property type="entry name" value="Nucleotide_cyclase"/>
</dbReference>
<dbReference type="EC" id="2.7.7.65" evidence="1"/>
<name>A0ABW5UG78_9BURK</name>
<feature type="domain" description="GGDEF" evidence="4">
    <location>
        <begin position="197"/>
        <end position="329"/>
    </location>
</feature>
<organism evidence="5 6">
    <name type="scientific">Comamonas terrae</name>
    <dbReference type="NCBI Taxonomy" id="673548"/>
    <lineage>
        <taxon>Bacteria</taxon>
        <taxon>Pseudomonadati</taxon>
        <taxon>Pseudomonadota</taxon>
        <taxon>Betaproteobacteria</taxon>
        <taxon>Burkholderiales</taxon>
        <taxon>Comamonadaceae</taxon>
        <taxon>Comamonas</taxon>
    </lineage>
</organism>
<dbReference type="CDD" id="cd01949">
    <property type="entry name" value="GGDEF"/>
    <property type="match status" value="1"/>
</dbReference>
<proteinExistence type="predicted"/>
<evidence type="ECO:0000256" key="2">
    <source>
        <dbReference type="SAM" id="MobiDB-lite"/>
    </source>
</evidence>
<dbReference type="InterPro" id="IPR000160">
    <property type="entry name" value="GGDEF_dom"/>
</dbReference>
<keyword evidence="3" id="KW-0472">Membrane</keyword>
<evidence type="ECO:0000313" key="6">
    <source>
        <dbReference type="Proteomes" id="UP001597463"/>
    </source>
</evidence>
<dbReference type="SUPFAM" id="SSF55073">
    <property type="entry name" value="Nucleotide cyclase"/>
    <property type="match status" value="1"/>
</dbReference>
<accession>A0ABW5UG78</accession>
<feature type="transmembrane region" description="Helical" evidence="3">
    <location>
        <begin position="100"/>
        <end position="120"/>
    </location>
</feature>
<dbReference type="NCBIfam" id="TIGR00254">
    <property type="entry name" value="GGDEF"/>
    <property type="match status" value="1"/>
</dbReference>
<dbReference type="PANTHER" id="PTHR45138:SF24">
    <property type="entry name" value="DIGUANYLATE CYCLASE DGCC-RELATED"/>
    <property type="match status" value="1"/>
</dbReference>
<dbReference type="Gene3D" id="3.30.70.270">
    <property type="match status" value="1"/>
</dbReference>
<keyword evidence="5" id="KW-0808">Transferase</keyword>
<dbReference type="Pfam" id="PF05230">
    <property type="entry name" value="MASE2"/>
    <property type="match status" value="1"/>
</dbReference>
<dbReference type="GO" id="GO:0052621">
    <property type="term" value="F:diguanylate cyclase activity"/>
    <property type="evidence" value="ECO:0007669"/>
    <property type="project" value="UniProtKB-EC"/>
</dbReference>
<dbReference type="PANTHER" id="PTHR45138">
    <property type="entry name" value="REGULATORY COMPONENTS OF SENSORY TRANSDUCTION SYSTEM"/>
    <property type="match status" value="1"/>
</dbReference>
<evidence type="ECO:0000256" key="1">
    <source>
        <dbReference type="ARBA" id="ARBA00012528"/>
    </source>
</evidence>
<feature type="compositionally biased region" description="Basic and acidic residues" evidence="2">
    <location>
        <begin position="355"/>
        <end position="374"/>
    </location>
</feature>
<sequence>MRASNMAAGGLVVTASLAEQVPDMALWAFALISALAWPHIAYLHASRKKDSYRAEQANGLMDGFIVGCWIPLMQFSLLPSICVVAISVADRFYTGLRKRWIKTGCMTLMGIAFMSVYSSVQPQWNASLLVQFSLLPMILVHSVFAAWSSRRMVRALAKQNVQLQVLGRIDPLTTVYSREYWWQKARTALRQHHSGAEINSLLIIDIDHFKQVNDTYGHTVGDEVLQSIGLTIRHCLRSNDIAGRYGGDEFAVLCRNTRTDDACAVALRVRDQLAMIRVREHPQLRISASIGVAEASTEFTSVKQWIEAADSALYDAKAAGRDRIHTEPARRNSPATIPMPAESTALPPSHATPHAPREPAGDDQRTLRPTHVAD</sequence>
<dbReference type="Pfam" id="PF00990">
    <property type="entry name" value="GGDEF"/>
    <property type="match status" value="1"/>
</dbReference>
<gene>
    <name evidence="5" type="ORF">ACFSW6_00420</name>
</gene>
<keyword evidence="5" id="KW-0548">Nucleotidyltransferase</keyword>
<reference evidence="6" key="1">
    <citation type="journal article" date="2019" name="Int. J. Syst. Evol. Microbiol.">
        <title>The Global Catalogue of Microorganisms (GCM) 10K type strain sequencing project: providing services to taxonomists for standard genome sequencing and annotation.</title>
        <authorList>
            <consortium name="The Broad Institute Genomics Platform"/>
            <consortium name="The Broad Institute Genome Sequencing Center for Infectious Disease"/>
            <person name="Wu L."/>
            <person name="Ma J."/>
        </authorList>
    </citation>
    <scope>NUCLEOTIDE SEQUENCE [LARGE SCALE GENOMIC DNA]</scope>
    <source>
        <strain evidence="6">TISTR 1906</strain>
    </source>
</reference>
<feature type="transmembrane region" description="Helical" evidence="3">
    <location>
        <begin position="60"/>
        <end position="88"/>
    </location>
</feature>
<feature type="transmembrane region" description="Helical" evidence="3">
    <location>
        <begin position="126"/>
        <end position="147"/>
    </location>
</feature>
<dbReference type="RefSeq" id="WP_245633394.1">
    <property type="nucleotide sequence ID" value="NZ_BCNT01000010.1"/>
</dbReference>
<keyword evidence="3" id="KW-0812">Transmembrane</keyword>